<gene>
    <name evidence="2" type="ORF">EZS28_018635</name>
</gene>
<dbReference type="EMBL" id="SNRW01005080">
    <property type="protein sequence ID" value="KAA6385840.1"/>
    <property type="molecule type" value="Genomic_DNA"/>
</dbReference>
<feature type="chain" id="PRO_5023830170" evidence="1">
    <location>
        <begin position="18"/>
        <end position="224"/>
    </location>
</feature>
<name>A0A5J4VTU9_9EUKA</name>
<sequence>MFNKLLLVYSFCAFVLSKKAVIVDDEKDIPKHNPDIAQIGRYSSINVDDVLVHSYYCDAEDGNQSWYNSFDLKSQQPAPTFMAISEANITGLKIGQEKSQEEEEEFSKCYGMSQLRREQELIAYYANFIDQVDIIPSLTYLVSNAPKFYSNIKESNGITYRVKRKIDSTCEDYSIFWDSVFHNGIVDQSCIPENFASIPGYDRKNGDPYPSGSPDKIEKCFNGG</sequence>
<feature type="non-terminal residue" evidence="2">
    <location>
        <position position="224"/>
    </location>
</feature>
<protein>
    <submittedName>
        <fullName evidence="2">Uncharacterized protein</fullName>
    </submittedName>
</protein>
<evidence type="ECO:0000313" key="3">
    <source>
        <dbReference type="Proteomes" id="UP000324800"/>
    </source>
</evidence>
<evidence type="ECO:0000256" key="1">
    <source>
        <dbReference type="SAM" id="SignalP"/>
    </source>
</evidence>
<keyword evidence="1" id="KW-0732">Signal</keyword>
<accession>A0A5J4VTU9</accession>
<dbReference type="Proteomes" id="UP000324800">
    <property type="component" value="Unassembled WGS sequence"/>
</dbReference>
<reference evidence="2 3" key="1">
    <citation type="submission" date="2019-03" db="EMBL/GenBank/DDBJ databases">
        <title>Single cell metagenomics reveals metabolic interactions within the superorganism composed of flagellate Streblomastix strix and complex community of Bacteroidetes bacteria on its surface.</title>
        <authorList>
            <person name="Treitli S.C."/>
            <person name="Kolisko M."/>
            <person name="Husnik F."/>
            <person name="Keeling P."/>
            <person name="Hampl V."/>
        </authorList>
    </citation>
    <scope>NUCLEOTIDE SEQUENCE [LARGE SCALE GENOMIC DNA]</scope>
    <source>
        <strain evidence="2">ST1C</strain>
    </source>
</reference>
<organism evidence="2 3">
    <name type="scientific">Streblomastix strix</name>
    <dbReference type="NCBI Taxonomy" id="222440"/>
    <lineage>
        <taxon>Eukaryota</taxon>
        <taxon>Metamonada</taxon>
        <taxon>Preaxostyla</taxon>
        <taxon>Oxymonadida</taxon>
        <taxon>Streblomastigidae</taxon>
        <taxon>Streblomastix</taxon>
    </lineage>
</organism>
<comment type="caution">
    <text evidence="2">The sequence shown here is derived from an EMBL/GenBank/DDBJ whole genome shotgun (WGS) entry which is preliminary data.</text>
</comment>
<evidence type="ECO:0000313" key="2">
    <source>
        <dbReference type="EMBL" id="KAA6385840.1"/>
    </source>
</evidence>
<feature type="signal peptide" evidence="1">
    <location>
        <begin position="1"/>
        <end position="17"/>
    </location>
</feature>
<proteinExistence type="predicted"/>
<dbReference type="AlphaFoldDB" id="A0A5J4VTU9"/>